<dbReference type="Gene3D" id="1.10.10.10">
    <property type="entry name" value="Winged helix-like DNA-binding domain superfamily/Winged helix DNA-binding domain"/>
    <property type="match status" value="1"/>
</dbReference>
<dbReference type="KEGG" id="hanx:ABSL23_07490"/>
<protein>
    <submittedName>
        <fullName evidence="2">Helix-turn-helix domain-containing protein</fullName>
    </submittedName>
</protein>
<dbReference type="EMBL" id="CP159204">
    <property type="protein sequence ID" value="XCF17837.1"/>
    <property type="molecule type" value="Genomic_DNA"/>
</dbReference>
<dbReference type="CDD" id="cd00090">
    <property type="entry name" value="HTH_ARSR"/>
    <property type="match status" value="1"/>
</dbReference>
<dbReference type="InterPro" id="IPR055771">
    <property type="entry name" value="DUF7347"/>
</dbReference>
<dbReference type="InterPro" id="IPR036390">
    <property type="entry name" value="WH_DNA-bd_sf"/>
</dbReference>
<dbReference type="InterPro" id="IPR011991">
    <property type="entry name" value="ArsR-like_HTH"/>
</dbReference>
<dbReference type="SUPFAM" id="SSF46785">
    <property type="entry name" value="Winged helix' DNA-binding domain"/>
    <property type="match status" value="1"/>
</dbReference>
<dbReference type="Pfam" id="PF24038">
    <property type="entry name" value="DUF7347"/>
    <property type="match status" value="1"/>
</dbReference>
<dbReference type="RefSeq" id="WP_353635234.1">
    <property type="nucleotide sequence ID" value="NZ_CP159204.1"/>
</dbReference>
<reference evidence="2" key="1">
    <citation type="submission" date="2024-06" db="EMBL/GenBank/DDBJ databases">
        <title>Genome Sequence of an extremely halophilic archaeon isolated from Permian era halite, Salado Formation, Carlsbad, New Mexico: Halobacterium sp. strain NMX12-1.</title>
        <authorList>
            <person name="Sotoa L."/>
            <person name="DasSarma P."/>
            <person name="Anton B.P."/>
            <person name="Vincze T."/>
            <person name="Verma I."/>
            <person name="Eralp B."/>
            <person name="Powers D.W."/>
            <person name="Dozier B.L."/>
            <person name="Roberts R.J."/>
            <person name="DasSarma S."/>
        </authorList>
    </citation>
    <scope>NUCLEOTIDE SEQUENCE</scope>
    <source>
        <strain evidence="2">NMX12-1</strain>
    </source>
</reference>
<accession>A0AAU8CFX5</accession>
<organism evidence="2">
    <name type="scientific">Halobacterium sp. NMX12-1</name>
    <dbReference type="NCBI Taxonomy" id="3166650"/>
    <lineage>
        <taxon>Archaea</taxon>
        <taxon>Methanobacteriati</taxon>
        <taxon>Methanobacteriota</taxon>
        <taxon>Stenosarchaea group</taxon>
        <taxon>Halobacteria</taxon>
        <taxon>Halobacteriales</taxon>
        <taxon>Halobacteriaceae</taxon>
        <taxon>Halobacterium</taxon>
    </lineage>
</organism>
<evidence type="ECO:0000259" key="1">
    <source>
        <dbReference type="Pfam" id="PF24038"/>
    </source>
</evidence>
<dbReference type="AlphaFoldDB" id="A0AAU8CFX5"/>
<proteinExistence type="predicted"/>
<evidence type="ECO:0000313" key="2">
    <source>
        <dbReference type="EMBL" id="XCF17837.1"/>
    </source>
</evidence>
<dbReference type="InterPro" id="IPR036388">
    <property type="entry name" value="WH-like_DNA-bd_sf"/>
</dbReference>
<feature type="domain" description="DUF7347" evidence="1">
    <location>
        <begin position="23"/>
        <end position="93"/>
    </location>
</feature>
<dbReference type="GeneID" id="91108981"/>
<sequence length="114" mass="12021">MAIPRWTWPDDDPATAAALRDATAAFDALSDPTRAAILGALFDASGPLSYSALASAADVPDNGRLNYHLRRLDDLVDHSSAGYSLSARGRALVAGALDATEGTRGRENIRSPNR</sequence>
<name>A0AAU8CFX5_9EURY</name>
<gene>
    <name evidence="2" type="ORF">ABSL23_07490</name>
</gene>